<proteinExistence type="predicted"/>
<keyword evidence="2" id="KW-1185">Reference proteome</keyword>
<dbReference type="AlphaFoldDB" id="A0A284RHC3"/>
<dbReference type="Proteomes" id="UP000219338">
    <property type="component" value="Unassembled WGS sequence"/>
</dbReference>
<sequence>MNLCSPCTWDREILISSPFHGPNYVWVLITELNDAIRMVLTVPDLPSYVVVAILPMLSKATKGRGRFGAAGCNDINYVAVESHGSSAFKPFRFDSPSFHAPSEDSFQDYPGTEQVSSPMSIYSILDGPEFQPVIYPISVMVRPPLSDS</sequence>
<reference evidence="2" key="1">
    <citation type="journal article" date="2017" name="Nat. Ecol. Evol.">
        <title>Genome expansion and lineage-specific genetic innovations in the forest pathogenic fungi Armillaria.</title>
        <authorList>
            <person name="Sipos G."/>
            <person name="Prasanna A.N."/>
            <person name="Walter M.C."/>
            <person name="O'Connor E."/>
            <person name="Balint B."/>
            <person name="Krizsan K."/>
            <person name="Kiss B."/>
            <person name="Hess J."/>
            <person name="Varga T."/>
            <person name="Slot J."/>
            <person name="Riley R."/>
            <person name="Boka B."/>
            <person name="Rigling D."/>
            <person name="Barry K."/>
            <person name="Lee J."/>
            <person name="Mihaltcheva S."/>
            <person name="LaButti K."/>
            <person name="Lipzen A."/>
            <person name="Waldron R."/>
            <person name="Moloney N.M."/>
            <person name="Sperisen C."/>
            <person name="Kredics L."/>
            <person name="Vagvoelgyi C."/>
            <person name="Patrignani A."/>
            <person name="Fitzpatrick D."/>
            <person name="Nagy I."/>
            <person name="Doyle S."/>
            <person name="Anderson J.B."/>
            <person name="Grigoriev I.V."/>
            <person name="Gueldener U."/>
            <person name="Muensterkoetter M."/>
            <person name="Nagy L.G."/>
        </authorList>
    </citation>
    <scope>NUCLEOTIDE SEQUENCE [LARGE SCALE GENOMIC DNA]</scope>
    <source>
        <strain evidence="2">C18/9</strain>
    </source>
</reference>
<organism evidence="1 2">
    <name type="scientific">Armillaria ostoyae</name>
    <name type="common">Armillaria root rot fungus</name>
    <dbReference type="NCBI Taxonomy" id="47428"/>
    <lineage>
        <taxon>Eukaryota</taxon>
        <taxon>Fungi</taxon>
        <taxon>Dikarya</taxon>
        <taxon>Basidiomycota</taxon>
        <taxon>Agaricomycotina</taxon>
        <taxon>Agaricomycetes</taxon>
        <taxon>Agaricomycetidae</taxon>
        <taxon>Agaricales</taxon>
        <taxon>Marasmiineae</taxon>
        <taxon>Physalacriaceae</taxon>
        <taxon>Armillaria</taxon>
    </lineage>
</organism>
<evidence type="ECO:0000313" key="1">
    <source>
        <dbReference type="EMBL" id="SJL08142.1"/>
    </source>
</evidence>
<accession>A0A284RHC3</accession>
<protein>
    <submittedName>
        <fullName evidence="1">Uncharacterized protein</fullName>
    </submittedName>
</protein>
<evidence type="ECO:0000313" key="2">
    <source>
        <dbReference type="Proteomes" id="UP000219338"/>
    </source>
</evidence>
<dbReference type="EMBL" id="FUEG01000009">
    <property type="protein sequence ID" value="SJL08142.1"/>
    <property type="molecule type" value="Genomic_DNA"/>
</dbReference>
<gene>
    <name evidence="1" type="ORF">ARMOST_11505</name>
</gene>
<name>A0A284RHC3_ARMOS</name>